<dbReference type="InterPro" id="IPR020843">
    <property type="entry name" value="ER"/>
</dbReference>
<dbReference type="InterPro" id="IPR036291">
    <property type="entry name" value="NAD(P)-bd_dom_sf"/>
</dbReference>
<dbReference type="SUPFAM" id="SSF51735">
    <property type="entry name" value="NAD(P)-binding Rossmann-fold domains"/>
    <property type="match status" value="1"/>
</dbReference>
<evidence type="ECO:0000256" key="1">
    <source>
        <dbReference type="ARBA" id="ARBA00022857"/>
    </source>
</evidence>
<sequence>MKATVYEEFGGPEVLRTGEVPEPHPDPGQVRIAVKAAGVNPMDWKIRHGWMEQMMHTSFPAVPGVEAAGVVDEVGEGVTDVAVGDEVVGWATGAYAQYALMTNAVPKPAGLGWNEAVAAPVAGETARHVLKLLGVKSGDTLVVLGAAGAVGSVAVQLAVALGATVVGTASPANHDFVRELGATPVAYGEGQVERIRAAAPSQIVDAVFDTAGKGDLPDAIELRGGTADRVVTIADMDAEKLGVTFSAGGAPREEQRAHLAANLALAAEGGLRLRVARTFGLDGAAEAQRESEAGHARGKLVIIP</sequence>
<dbReference type="EMBL" id="BAABEP010000031">
    <property type="protein sequence ID" value="GAA3740267.1"/>
    <property type="molecule type" value="Genomic_DNA"/>
</dbReference>
<protein>
    <submittedName>
        <fullName evidence="3">NADP-dependent oxidoreductase</fullName>
    </submittedName>
</protein>
<dbReference type="InterPro" id="IPR013154">
    <property type="entry name" value="ADH-like_N"/>
</dbReference>
<dbReference type="Proteomes" id="UP001499884">
    <property type="component" value="Unassembled WGS sequence"/>
</dbReference>
<dbReference type="Pfam" id="PF13602">
    <property type="entry name" value="ADH_zinc_N_2"/>
    <property type="match status" value="1"/>
</dbReference>
<comment type="caution">
    <text evidence="3">The sequence shown here is derived from an EMBL/GenBank/DDBJ whole genome shotgun (WGS) entry which is preliminary data.</text>
</comment>
<dbReference type="InterPro" id="IPR011032">
    <property type="entry name" value="GroES-like_sf"/>
</dbReference>
<evidence type="ECO:0000259" key="2">
    <source>
        <dbReference type="SMART" id="SM00829"/>
    </source>
</evidence>
<evidence type="ECO:0000313" key="4">
    <source>
        <dbReference type="Proteomes" id="UP001499884"/>
    </source>
</evidence>
<feature type="domain" description="Enoyl reductase (ER)" evidence="2">
    <location>
        <begin position="10"/>
        <end position="302"/>
    </location>
</feature>
<dbReference type="PANTHER" id="PTHR44154:SF1">
    <property type="entry name" value="QUINONE OXIDOREDUCTASE"/>
    <property type="match status" value="1"/>
</dbReference>
<dbReference type="Pfam" id="PF08240">
    <property type="entry name" value="ADH_N"/>
    <property type="match status" value="1"/>
</dbReference>
<dbReference type="RefSeq" id="WP_345649576.1">
    <property type="nucleotide sequence ID" value="NZ_BAABEP010000031.1"/>
</dbReference>
<gene>
    <name evidence="3" type="ORF">GCM10023082_41570</name>
</gene>
<dbReference type="SUPFAM" id="SSF50129">
    <property type="entry name" value="GroES-like"/>
    <property type="match status" value="1"/>
</dbReference>
<organism evidence="3 4">
    <name type="scientific">Streptomyces tremellae</name>
    <dbReference type="NCBI Taxonomy" id="1124239"/>
    <lineage>
        <taxon>Bacteria</taxon>
        <taxon>Bacillati</taxon>
        <taxon>Actinomycetota</taxon>
        <taxon>Actinomycetes</taxon>
        <taxon>Kitasatosporales</taxon>
        <taxon>Streptomycetaceae</taxon>
        <taxon>Streptomyces</taxon>
    </lineage>
</organism>
<dbReference type="Gene3D" id="3.40.50.720">
    <property type="entry name" value="NAD(P)-binding Rossmann-like Domain"/>
    <property type="match status" value="1"/>
</dbReference>
<dbReference type="CDD" id="cd05289">
    <property type="entry name" value="MDR_like_2"/>
    <property type="match status" value="1"/>
</dbReference>
<keyword evidence="1" id="KW-0521">NADP</keyword>
<name>A0ABP7FIS0_9ACTN</name>
<reference evidence="4" key="1">
    <citation type="journal article" date="2019" name="Int. J. Syst. Evol. Microbiol.">
        <title>The Global Catalogue of Microorganisms (GCM) 10K type strain sequencing project: providing services to taxonomists for standard genome sequencing and annotation.</title>
        <authorList>
            <consortium name="The Broad Institute Genomics Platform"/>
            <consortium name="The Broad Institute Genome Sequencing Center for Infectious Disease"/>
            <person name="Wu L."/>
            <person name="Ma J."/>
        </authorList>
    </citation>
    <scope>NUCLEOTIDE SEQUENCE [LARGE SCALE GENOMIC DNA]</scope>
    <source>
        <strain evidence="4">JCM 30846</strain>
    </source>
</reference>
<keyword evidence="4" id="KW-1185">Reference proteome</keyword>
<dbReference type="PANTHER" id="PTHR44154">
    <property type="entry name" value="QUINONE OXIDOREDUCTASE"/>
    <property type="match status" value="1"/>
</dbReference>
<accession>A0ABP7FIS0</accession>
<dbReference type="Gene3D" id="3.90.180.10">
    <property type="entry name" value="Medium-chain alcohol dehydrogenases, catalytic domain"/>
    <property type="match status" value="1"/>
</dbReference>
<dbReference type="InterPro" id="IPR051603">
    <property type="entry name" value="Zinc-ADH_QOR/CCCR"/>
</dbReference>
<evidence type="ECO:0000313" key="3">
    <source>
        <dbReference type="EMBL" id="GAA3740267.1"/>
    </source>
</evidence>
<dbReference type="SMART" id="SM00829">
    <property type="entry name" value="PKS_ER"/>
    <property type="match status" value="1"/>
</dbReference>
<proteinExistence type="predicted"/>